<dbReference type="Proteomes" id="UP000239549">
    <property type="component" value="Unassembled WGS sequence"/>
</dbReference>
<name>A0A2L2XFP2_9FIRM</name>
<evidence type="ECO:0000313" key="2">
    <source>
        <dbReference type="Proteomes" id="UP000239549"/>
    </source>
</evidence>
<reference evidence="2" key="1">
    <citation type="submission" date="2018-02" db="EMBL/GenBank/DDBJ databases">
        <title>Genome sequence of Desulfocucumis palustris strain NAW-5.</title>
        <authorList>
            <person name="Watanabe M."/>
            <person name="Kojima H."/>
            <person name="Fukui M."/>
        </authorList>
    </citation>
    <scope>NUCLEOTIDE SEQUENCE [LARGE SCALE GENOMIC DNA]</scope>
    <source>
        <strain evidence="2">NAW-5</strain>
    </source>
</reference>
<dbReference type="AlphaFoldDB" id="A0A2L2XFP2"/>
<gene>
    <name evidence="1" type="ORF">DCCM_4280</name>
</gene>
<keyword evidence="2" id="KW-1185">Reference proteome</keyword>
<dbReference type="EMBL" id="BFAV01000157">
    <property type="protein sequence ID" value="GBF35157.1"/>
    <property type="molecule type" value="Genomic_DNA"/>
</dbReference>
<protein>
    <submittedName>
        <fullName evidence="1">Uncharacterized protein</fullName>
    </submittedName>
</protein>
<proteinExistence type="predicted"/>
<comment type="caution">
    <text evidence="1">The sequence shown here is derived from an EMBL/GenBank/DDBJ whole genome shotgun (WGS) entry which is preliminary data.</text>
</comment>
<evidence type="ECO:0000313" key="1">
    <source>
        <dbReference type="EMBL" id="GBF35157.1"/>
    </source>
</evidence>
<sequence>MRTIWNGCSKTERFGGLCRDSDVLRPVGFGPAGGWPYLPGTASKL</sequence>
<accession>A0A2L2XFP2</accession>
<organism evidence="1 2">
    <name type="scientific">Desulfocucumis palustris</name>
    <dbReference type="NCBI Taxonomy" id="1898651"/>
    <lineage>
        <taxon>Bacteria</taxon>
        <taxon>Bacillati</taxon>
        <taxon>Bacillota</taxon>
        <taxon>Clostridia</taxon>
        <taxon>Eubacteriales</taxon>
        <taxon>Desulfocucumaceae</taxon>
        <taxon>Desulfocucumis</taxon>
    </lineage>
</organism>